<gene>
    <name evidence="1" type="ordered locus">Ava_4609</name>
</gene>
<evidence type="ECO:0000313" key="2">
    <source>
        <dbReference type="Proteomes" id="UP000002533"/>
    </source>
</evidence>
<dbReference type="AlphaFoldDB" id="Q3M480"/>
<dbReference type="Proteomes" id="UP000002533">
    <property type="component" value="Chromosome"/>
</dbReference>
<sequence length="86" mass="9765">MFQSLIGILVNCNGSGMESLIYLVFKVRLRELVTKVAVERSLCQEVVPKKYVEISDCKRFGDCVNLIASQNHFKPIGDKLFQQKIS</sequence>
<dbReference type="HOGENOM" id="CLU_2491038_0_0_3"/>
<dbReference type="EMBL" id="CP000117">
    <property type="protein sequence ID" value="ABA24206.1"/>
    <property type="molecule type" value="Genomic_DNA"/>
</dbReference>
<organism evidence="1 2">
    <name type="scientific">Trichormus variabilis (strain ATCC 29413 / PCC 7937)</name>
    <name type="common">Anabaena variabilis</name>
    <dbReference type="NCBI Taxonomy" id="240292"/>
    <lineage>
        <taxon>Bacteria</taxon>
        <taxon>Bacillati</taxon>
        <taxon>Cyanobacteriota</taxon>
        <taxon>Cyanophyceae</taxon>
        <taxon>Nostocales</taxon>
        <taxon>Nostocaceae</taxon>
        <taxon>Trichormus</taxon>
    </lineage>
</organism>
<dbReference type="KEGG" id="ava:Ava_4609"/>
<reference evidence="2" key="1">
    <citation type="journal article" date="2014" name="Stand. Genomic Sci.">
        <title>Complete genome sequence of Anabaena variabilis ATCC 29413.</title>
        <authorList>
            <person name="Thiel T."/>
            <person name="Pratte B.S."/>
            <person name="Zhong J."/>
            <person name="Goodwin L."/>
            <person name="Copeland A."/>
            <person name="Lucas S."/>
            <person name="Han C."/>
            <person name="Pitluck S."/>
            <person name="Land M.L."/>
            <person name="Kyrpides N.C."/>
            <person name="Woyke T."/>
        </authorList>
    </citation>
    <scope>NUCLEOTIDE SEQUENCE [LARGE SCALE GENOMIC DNA]</scope>
    <source>
        <strain evidence="2">ATCC 29413 / PCC 7937</strain>
    </source>
</reference>
<proteinExistence type="predicted"/>
<accession>Q3M480</accession>
<protein>
    <submittedName>
        <fullName evidence="1">Uncharacterized protein</fullName>
    </submittedName>
</protein>
<name>Q3M480_TRIV2</name>
<evidence type="ECO:0000313" key="1">
    <source>
        <dbReference type="EMBL" id="ABA24206.1"/>
    </source>
</evidence>